<dbReference type="AlphaFoldDB" id="A0A1H5M1Z1"/>
<protein>
    <submittedName>
        <fullName evidence="1">Predicted N-formylglutamate amidohydrolase</fullName>
    </submittedName>
</protein>
<dbReference type="RefSeq" id="WP_093112823.1">
    <property type="nucleotide sequence ID" value="NZ_FNGG01000002.1"/>
</dbReference>
<dbReference type="STRING" id="390640.SAMN04488034_102522"/>
<accession>A0A1H5M1Z1</accession>
<evidence type="ECO:0000313" key="2">
    <source>
        <dbReference type="Proteomes" id="UP000199448"/>
    </source>
</evidence>
<keyword evidence="1" id="KW-0378">Hydrolase</keyword>
<dbReference type="EMBL" id="FNUG01000002">
    <property type="protein sequence ID" value="SEE83335.1"/>
    <property type="molecule type" value="Genomic_DNA"/>
</dbReference>
<keyword evidence="2" id="KW-1185">Reference proteome</keyword>
<dbReference type="Gene3D" id="3.40.630.40">
    <property type="entry name" value="Zn-dependent exopeptidases"/>
    <property type="match status" value="1"/>
</dbReference>
<reference evidence="1 2" key="1">
    <citation type="submission" date="2016-10" db="EMBL/GenBank/DDBJ databases">
        <authorList>
            <person name="de Groot N.N."/>
        </authorList>
    </citation>
    <scope>NUCLEOTIDE SEQUENCE [LARGE SCALE GENOMIC DNA]</scope>
    <source>
        <strain evidence="1 2">DSM 23553</strain>
    </source>
</reference>
<dbReference type="InterPro" id="IPR007709">
    <property type="entry name" value="N-FG_amidohydro"/>
</dbReference>
<name>A0A1H5M1Z1_9FLAO</name>
<sequence length="227" mass="26649">MKLILTCEHAGNEVPAKYLPLFRSAGEVLGSHRGYDPGALQLFNELKELAVFAKYSTISRLLVELNRSLHHPQLFSEFTKELPSEEKKEILENYYFPYRNEVEENIRGLILSGENVLHLSIHSFTPWLHGKERNADVGLLYDPARTFEKEISRDLKAFLVKEDPELRVRFNYPYLGKADGFTTYLRKKFPKHYTGIEIEVNQKYSQKRFFAERMKKIFHKTVTEFLD</sequence>
<dbReference type="GO" id="GO:0016787">
    <property type="term" value="F:hydrolase activity"/>
    <property type="evidence" value="ECO:0007669"/>
    <property type="project" value="UniProtKB-KW"/>
</dbReference>
<dbReference type="Proteomes" id="UP000199448">
    <property type="component" value="Unassembled WGS sequence"/>
</dbReference>
<dbReference type="SUPFAM" id="SSF53187">
    <property type="entry name" value="Zn-dependent exopeptidases"/>
    <property type="match status" value="1"/>
</dbReference>
<gene>
    <name evidence="1" type="ORF">SAMN04488034_102522</name>
</gene>
<evidence type="ECO:0000313" key="1">
    <source>
        <dbReference type="EMBL" id="SEE83335.1"/>
    </source>
</evidence>
<dbReference type="Pfam" id="PF05013">
    <property type="entry name" value="FGase"/>
    <property type="match status" value="1"/>
</dbReference>
<organism evidence="1 2">
    <name type="scientific">Salinimicrobium catena</name>
    <dbReference type="NCBI Taxonomy" id="390640"/>
    <lineage>
        <taxon>Bacteria</taxon>
        <taxon>Pseudomonadati</taxon>
        <taxon>Bacteroidota</taxon>
        <taxon>Flavobacteriia</taxon>
        <taxon>Flavobacteriales</taxon>
        <taxon>Flavobacteriaceae</taxon>
        <taxon>Salinimicrobium</taxon>
    </lineage>
</organism>
<dbReference type="OrthoDB" id="9815326at2"/>
<proteinExistence type="predicted"/>